<protein>
    <submittedName>
        <fullName evidence="3">Flavin reductase</fullName>
    </submittedName>
</protein>
<dbReference type="InterPro" id="IPR002563">
    <property type="entry name" value="Flavin_Rdtase-like_dom"/>
</dbReference>
<accession>A0A931H9X9</accession>
<reference evidence="3" key="1">
    <citation type="submission" date="2020-11" db="EMBL/GenBank/DDBJ databases">
        <title>Novosphingobium aureum sp. nov., a marine bacterium isolated from sediment of a salt flat.</title>
        <authorList>
            <person name="Yoo Y."/>
            <person name="Kim J.-J."/>
        </authorList>
    </citation>
    <scope>NUCLEOTIDE SEQUENCE</scope>
    <source>
        <strain evidence="3">YJ-S2-02</strain>
    </source>
</reference>
<proteinExistence type="predicted"/>
<dbReference type="InterPro" id="IPR012349">
    <property type="entry name" value="Split_barrel_FMN-bd"/>
</dbReference>
<evidence type="ECO:0000313" key="3">
    <source>
        <dbReference type="EMBL" id="MBH0111889.1"/>
    </source>
</evidence>
<dbReference type="RefSeq" id="WP_197160594.1">
    <property type="nucleotide sequence ID" value="NZ_JADZGI010000001.1"/>
</dbReference>
<dbReference type="GO" id="GO:0010181">
    <property type="term" value="F:FMN binding"/>
    <property type="evidence" value="ECO:0007669"/>
    <property type="project" value="InterPro"/>
</dbReference>
<name>A0A931H9X9_9SPHN</name>
<evidence type="ECO:0000256" key="1">
    <source>
        <dbReference type="ARBA" id="ARBA00023002"/>
    </source>
</evidence>
<dbReference type="PANTHER" id="PTHR30466:SF1">
    <property type="entry name" value="FMN REDUCTASE (NADH) RUTF"/>
    <property type="match status" value="1"/>
</dbReference>
<dbReference type="AlphaFoldDB" id="A0A931H9X9"/>
<dbReference type="InterPro" id="IPR050268">
    <property type="entry name" value="NADH-dep_flavin_reductase"/>
</dbReference>
<comment type="caution">
    <text evidence="3">The sequence shown here is derived from an EMBL/GenBank/DDBJ whole genome shotgun (WGS) entry which is preliminary data.</text>
</comment>
<dbReference type="EMBL" id="JADZGI010000001">
    <property type="protein sequence ID" value="MBH0111889.1"/>
    <property type="molecule type" value="Genomic_DNA"/>
</dbReference>
<dbReference type="SMART" id="SM00903">
    <property type="entry name" value="Flavin_Reduct"/>
    <property type="match status" value="1"/>
</dbReference>
<dbReference type="PANTHER" id="PTHR30466">
    <property type="entry name" value="FLAVIN REDUCTASE"/>
    <property type="match status" value="1"/>
</dbReference>
<dbReference type="GO" id="GO:0042602">
    <property type="term" value="F:riboflavin reductase (NADPH) activity"/>
    <property type="evidence" value="ECO:0007669"/>
    <property type="project" value="TreeGrafter"/>
</dbReference>
<keyword evidence="1" id="KW-0560">Oxidoreductase</keyword>
<evidence type="ECO:0000313" key="4">
    <source>
        <dbReference type="Proteomes" id="UP000617634"/>
    </source>
</evidence>
<gene>
    <name evidence="3" type="ORF">I5E68_02850</name>
</gene>
<feature type="domain" description="Flavin reductase like" evidence="2">
    <location>
        <begin position="17"/>
        <end position="163"/>
    </location>
</feature>
<organism evidence="3 4">
    <name type="scientific">Novosphingobium aureum</name>
    <dbReference type="NCBI Taxonomy" id="2792964"/>
    <lineage>
        <taxon>Bacteria</taxon>
        <taxon>Pseudomonadati</taxon>
        <taxon>Pseudomonadota</taxon>
        <taxon>Alphaproteobacteria</taxon>
        <taxon>Sphingomonadales</taxon>
        <taxon>Sphingomonadaceae</taxon>
        <taxon>Novosphingobium</taxon>
    </lineage>
</organism>
<dbReference type="Proteomes" id="UP000617634">
    <property type="component" value="Unassembled WGS sequence"/>
</dbReference>
<dbReference type="Gene3D" id="2.30.110.10">
    <property type="entry name" value="Electron Transport, Fmn-binding Protein, Chain A"/>
    <property type="match status" value="1"/>
</dbReference>
<evidence type="ECO:0000259" key="2">
    <source>
        <dbReference type="SMART" id="SM00903"/>
    </source>
</evidence>
<keyword evidence="4" id="KW-1185">Reference proteome</keyword>
<dbReference type="GO" id="GO:0006208">
    <property type="term" value="P:pyrimidine nucleobase catabolic process"/>
    <property type="evidence" value="ECO:0007669"/>
    <property type="project" value="TreeGrafter"/>
</dbReference>
<sequence length="173" mass="17788">MSKPGASVDAGGFRAAMAQLGAAVNIVTTDGVAGRYGITASAVCSVTDSPASLLVCVNRASRMHAALRANGVLAVNVLTPDHEALCAAFATGGLSIEERFAGGSWQAMNNGVPGLEGALVRLACRIETVTEVGTHAVIIARVEQVVLRGEGEGLVYFDRTFHRLPLTPALSEG</sequence>
<dbReference type="SUPFAM" id="SSF50475">
    <property type="entry name" value="FMN-binding split barrel"/>
    <property type="match status" value="1"/>
</dbReference>
<dbReference type="Pfam" id="PF01613">
    <property type="entry name" value="Flavin_Reduct"/>
    <property type="match status" value="1"/>
</dbReference>